<accession>A0A1W2FNN2</accession>
<name>A0A1W2FNN2_KIBAR</name>
<evidence type="ECO:0008006" key="3">
    <source>
        <dbReference type="Google" id="ProtNLM"/>
    </source>
</evidence>
<gene>
    <name evidence="1" type="ORF">SAMN05661093_08038</name>
</gene>
<reference evidence="1 2" key="1">
    <citation type="submission" date="2017-04" db="EMBL/GenBank/DDBJ databases">
        <authorList>
            <person name="Afonso C.L."/>
            <person name="Miller P.J."/>
            <person name="Scott M.A."/>
            <person name="Spackman E."/>
            <person name="Goraichik I."/>
            <person name="Dimitrov K.M."/>
            <person name="Suarez D.L."/>
            <person name="Swayne D.E."/>
        </authorList>
    </citation>
    <scope>NUCLEOTIDE SEQUENCE [LARGE SCALE GENOMIC DNA]</scope>
    <source>
        <strain evidence="1 2">DSM 43828</strain>
    </source>
</reference>
<dbReference type="AlphaFoldDB" id="A0A1W2FNN2"/>
<sequence length="126" mass="14322">MWSDRVERIGPHVLPSLLVELVNAGRWRTPDDEDLLHAVFTDEPQSAWFYGLADMTRQNEFFHRMTPEDAFNNTGIGIDPNHAVLIGDLGADMPIALDYRTSATSPRVLYLAEPGWIEVAKDWRVD</sequence>
<evidence type="ECO:0000313" key="1">
    <source>
        <dbReference type="EMBL" id="SMD23510.1"/>
    </source>
</evidence>
<keyword evidence="2" id="KW-1185">Reference proteome</keyword>
<dbReference type="Proteomes" id="UP000192674">
    <property type="component" value="Unassembled WGS sequence"/>
</dbReference>
<organism evidence="1 2">
    <name type="scientific">Kibdelosporangium aridum</name>
    <dbReference type="NCBI Taxonomy" id="2030"/>
    <lineage>
        <taxon>Bacteria</taxon>
        <taxon>Bacillati</taxon>
        <taxon>Actinomycetota</taxon>
        <taxon>Actinomycetes</taxon>
        <taxon>Pseudonocardiales</taxon>
        <taxon>Pseudonocardiaceae</taxon>
        <taxon>Kibdelosporangium</taxon>
    </lineage>
</organism>
<dbReference type="EMBL" id="FWXV01000009">
    <property type="protein sequence ID" value="SMD23510.1"/>
    <property type="molecule type" value="Genomic_DNA"/>
</dbReference>
<proteinExistence type="predicted"/>
<protein>
    <recommendedName>
        <fullName evidence="3">SMI1/KNR4 family protein</fullName>
    </recommendedName>
</protein>
<evidence type="ECO:0000313" key="2">
    <source>
        <dbReference type="Proteomes" id="UP000192674"/>
    </source>
</evidence>